<dbReference type="EMBL" id="CAIIXF020000010">
    <property type="protein sequence ID" value="CAH1796675.1"/>
    <property type="molecule type" value="Genomic_DNA"/>
</dbReference>
<dbReference type="AlphaFoldDB" id="A0A8J1XTZ5"/>
<feature type="compositionally biased region" description="Basic and acidic residues" evidence="1">
    <location>
        <begin position="148"/>
        <end position="159"/>
    </location>
</feature>
<evidence type="ECO:0000313" key="3">
    <source>
        <dbReference type="Proteomes" id="UP000749559"/>
    </source>
</evidence>
<comment type="caution">
    <text evidence="2">The sequence shown here is derived from an EMBL/GenBank/DDBJ whole genome shotgun (WGS) entry which is preliminary data.</text>
</comment>
<feature type="region of interest" description="Disordered" evidence="1">
    <location>
        <begin position="214"/>
        <end position="266"/>
    </location>
</feature>
<feature type="region of interest" description="Disordered" evidence="1">
    <location>
        <begin position="1"/>
        <end position="41"/>
    </location>
</feature>
<name>A0A8J1XTZ5_OWEFU</name>
<feature type="compositionally biased region" description="Polar residues" evidence="1">
    <location>
        <begin position="27"/>
        <end position="41"/>
    </location>
</feature>
<evidence type="ECO:0000256" key="1">
    <source>
        <dbReference type="SAM" id="MobiDB-lite"/>
    </source>
</evidence>
<organism evidence="2 3">
    <name type="scientific">Owenia fusiformis</name>
    <name type="common">Polychaete worm</name>
    <dbReference type="NCBI Taxonomy" id="6347"/>
    <lineage>
        <taxon>Eukaryota</taxon>
        <taxon>Metazoa</taxon>
        <taxon>Spiralia</taxon>
        <taxon>Lophotrochozoa</taxon>
        <taxon>Annelida</taxon>
        <taxon>Polychaeta</taxon>
        <taxon>Sedentaria</taxon>
        <taxon>Canalipalpata</taxon>
        <taxon>Sabellida</taxon>
        <taxon>Oweniida</taxon>
        <taxon>Oweniidae</taxon>
        <taxon>Owenia</taxon>
    </lineage>
</organism>
<feature type="region of interest" description="Disordered" evidence="1">
    <location>
        <begin position="142"/>
        <end position="166"/>
    </location>
</feature>
<feature type="compositionally biased region" description="Basic and acidic residues" evidence="1">
    <location>
        <begin position="214"/>
        <end position="237"/>
    </location>
</feature>
<protein>
    <submittedName>
        <fullName evidence="2">Uncharacterized protein</fullName>
    </submittedName>
</protein>
<feature type="non-terminal residue" evidence="2">
    <location>
        <position position="279"/>
    </location>
</feature>
<accession>A0A8J1XTZ5</accession>
<sequence>MSGPYVLRDKHPMDRRNSSPSIRGPQLNLTKSTSSPVSQRRNTIHFQDRNSSYNNQVYSNYGPVEQNRRMISQTVSNMFYGIDDDNINHMRTATPDFNTGTKRTDCSMKYGSEISNNSSGQPQRTNYTENCVGNKSYAFETGTSSTVNKDKNENSDHPIRSAATSDNSDMDKIVYIGSKASKAGSTGKQSPIWIKRKSSPDLQITNPQFARIRGLELERNSQQRDDGNFSPITRDRSYSNPVPVRPRNYSPISKRNESPIPGYSHEHEIERKCYSHEWS</sequence>
<feature type="compositionally biased region" description="Basic and acidic residues" evidence="1">
    <location>
        <begin position="7"/>
        <end position="17"/>
    </location>
</feature>
<keyword evidence="3" id="KW-1185">Reference proteome</keyword>
<proteinExistence type="predicted"/>
<evidence type="ECO:0000313" key="2">
    <source>
        <dbReference type="EMBL" id="CAH1796675.1"/>
    </source>
</evidence>
<reference evidence="2" key="1">
    <citation type="submission" date="2022-03" db="EMBL/GenBank/DDBJ databases">
        <authorList>
            <person name="Martin C."/>
        </authorList>
    </citation>
    <scope>NUCLEOTIDE SEQUENCE</scope>
</reference>
<dbReference type="Proteomes" id="UP000749559">
    <property type="component" value="Unassembled WGS sequence"/>
</dbReference>
<gene>
    <name evidence="2" type="ORF">OFUS_LOCUS21058</name>
</gene>